<evidence type="ECO:0000313" key="1">
    <source>
        <dbReference type="EMBL" id="GBH20049.1"/>
    </source>
</evidence>
<sequence length="40" mass="4226">MDEALTTRGNEGKTHGPQLLVVTTSVVLAVLVTPRDHVAV</sequence>
<accession>A0AAN4Q9M0</accession>
<reference evidence="1 2" key="1">
    <citation type="submission" date="2018-04" db="EMBL/GenBank/DDBJ databases">
        <title>Draft genome sequence of Pseudomonas syringae pv. actinidiae biovar 3 strains isolated from kiwifruit in Kagawa prefecture.</title>
        <authorList>
            <person name="Tabuchi M."/>
            <person name="Saito M."/>
            <person name="Fujiwara S."/>
            <person name="Sasa N."/>
            <person name="Akimitsu K."/>
            <person name="Gomi K."/>
            <person name="Konishi-Sugita S."/>
            <person name="Hamano K."/>
            <person name="Kataoka I."/>
        </authorList>
    </citation>
    <scope>NUCLEOTIDE SEQUENCE [LARGE SCALE GENOMIC DNA]</scope>
    <source>
        <strain evidence="1 2">MAFF212211</strain>
    </source>
</reference>
<dbReference type="EMBL" id="BGKA01000243">
    <property type="protein sequence ID" value="GBH20049.1"/>
    <property type="molecule type" value="Genomic_DNA"/>
</dbReference>
<protein>
    <submittedName>
        <fullName evidence="1">Uncharacterized protein</fullName>
    </submittedName>
</protein>
<proteinExistence type="predicted"/>
<gene>
    <name evidence="1" type="ORF">KPSA3_06071</name>
</gene>
<dbReference type="Proteomes" id="UP000248291">
    <property type="component" value="Unassembled WGS sequence"/>
</dbReference>
<name>A0AAN4Q9M0_PSESF</name>
<dbReference type="AlphaFoldDB" id="A0AAN4Q9M0"/>
<comment type="caution">
    <text evidence="1">The sequence shown here is derived from an EMBL/GenBank/DDBJ whole genome shotgun (WGS) entry which is preliminary data.</text>
</comment>
<organism evidence="1 2">
    <name type="scientific">Pseudomonas syringae pv. actinidiae</name>
    <dbReference type="NCBI Taxonomy" id="103796"/>
    <lineage>
        <taxon>Bacteria</taxon>
        <taxon>Pseudomonadati</taxon>
        <taxon>Pseudomonadota</taxon>
        <taxon>Gammaproteobacteria</taxon>
        <taxon>Pseudomonadales</taxon>
        <taxon>Pseudomonadaceae</taxon>
        <taxon>Pseudomonas</taxon>
        <taxon>Pseudomonas syringae</taxon>
    </lineage>
</organism>
<evidence type="ECO:0000313" key="2">
    <source>
        <dbReference type="Proteomes" id="UP000248291"/>
    </source>
</evidence>